<protein>
    <submittedName>
        <fullName evidence="2">Uncharacterized protein</fullName>
    </submittedName>
</protein>
<reference evidence="2 3" key="1">
    <citation type="journal article" date="2016" name="Nat. Commun.">
        <title>Thousands of microbial genomes shed light on interconnected biogeochemical processes in an aquifer system.</title>
        <authorList>
            <person name="Anantharaman K."/>
            <person name="Brown C.T."/>
            <person name="Hug L.A."/>
            <person name="Sharon I."/>
            <person name="Castelle C.J."/>
            <person name="Probst A.J."/>
            <person name="Thomas B.C."/>
            <person name="Singh A."/>
            <person name="Wilkins M.J."/>
            <person name="Karaoz U."/>
            <person name="Brodie E.L."/>
            <person name="Williams K.H."/>
            <person name="Hubbard S.S."/>
            <person name="Banfield J.F."/>
        </authorList>
    </citation>
    <scope>NUCLEOTIDE SEQUENCE [LARGE SCALE GENOMIC DNA]</scope>
</reference>
<accession>A0A1F4NPV6</accession>
<evidence type="ECO:0000256" key="1">
    <source>
        <dbReference type="SAM" id="Coils"/>
    </source>
</evidence>
<keyword evidence="1" id="KW-0175">Coiled coil</keyword>
<feature type="coiled-coil region" evidence="1">
    <location>
        <begin position="36"/>
        <end position="63"/>
    </location>
</feature>
<dbReference type="Proteomes" id="UP000178085">
    <property type="component" value="Unassembled WGS sequence"/>
</dbReference>
<name>A0A1F4NPV6_UNCK3</name>
<gene>
    <name evidence="2" type="ORF">A3K51_00400</name>
</gene>
<comment type="caution">
    <text evidence="2">The sequence shown here is derived from an EMBL/GenBank/DDBJ whole genome shotgun (WGS) entry which is preliminary data.</text>
</comment>
<proteinExistence type="predicted"/>
<organism evidence="2 3">
    <name type="scientific">candidate division Kazan bacterium RIFCSPLOWO2_01_FULL_45_19</name>
    <dbReference type="NCBI Taxonomy" id="1798538"/>
    <lineage>
        <taxon>Bacteria</taxon>
        <taxon>Bacteria division Kazan-3B-28</taxon>
    </lineage>
</organism>
<sequence>MSSRKPWVWELAESVEGKRSITSLHLFAGATKGPLAEMADELSDELVQELGDLERDISQLNAIGLADPVPYN</sequence>
<evidence type="ECO:0000313" key="3">
    <source>
        <dbReference type="Proteomes" id="UP000178085"/>
    </source>
</evidence>
<dbReference type="EMBL" id="METD01000001">
    <property type="protein sequence ID" value="OGB73328.1"/>
    <property type="molecule type" value="Genomic_DNA"/>
</dbReference>
<evidence type="ECO:0000313" key="2">
    <source>
        <dbReference type="EMBL" id="OGB73328.1"/>
    </source>
</evidence>
<dbReference type="AlphaFoldDB" id="A0A1F4NPV6"/>